<keyword evidence="3" id="KW-1185">Reference proteome</keyword>
<keyword evidence="1" id="KW-0472">Membrane</keyword>
<reference evidence="2" key="1">
    <citation type="journal article" date="2023" name="Plant J.">
        <title>Genome sequences and population genomics provide insights into the demographic history, inbreeding, and mutation load of two 'living fossil' tree species of Dipteronia.</title>
        <authorList>
            <person name="Feng Y."/>
            <person name="Comes H.P."/>
            <person name="Chen J."/>
            <person name="Zhu S."/>
            <person name="Lu R."/>
            <person name="Zhang X."/>
            <person name="Li P."/>
            <person name="Qiu J."/>
            <person name="Olsen K.M."/>
            <person name="Qiu Y."/>
        </authorList>
    </citation>
    <scope>NUCLEOTIDE SEQUENCE</scope>
    <source>
        <strain evidence="2">NBL</strain>
    </source>
</reference>
<gene>
    <name evidence="2" type="ORF">Dsin_020107</name>
</gene>
<protein>
    <submittedName>
        <fullName evidence="2">Uncharacterized protein</fullName>
    </submittedName>
</protein>
<dbReference type="GO" id="GO:0048564">
    <property type="term" value="P:photosystem I assembly"/>
    <property type="evidence" value="ECO:0007669"/>
    <property type="project" value="TreeGrafter"/>
</dbReference>
<dbReference type="PANTHER" id="PTHR47539">
    <property type="entry name" value="PENTATRICOPEPTIDE REPEAT-CONTAINING PROTEIN OTP51, CHLOROPLASTIC"/>
    <property type="match status" value="1"/>
</dbReference>
<dbReference type="InterPro" id="IPR052500">
    <property type="entry name" value="Chloro/Mito_RNA_Process"/>
</dbReference>
<dbReference type="AlphaFoldDB" id="A0AAE0A8N3"/>
<sequence>MRSKLAWLCKELPALKADQVVNILDAARKWLRQEDATYAVVPFMRIGNYWAADWVYIFSITDYIIVKTFSSSMVFDCSLGFLDYISLNFVEFLGLCLHAMVLLILGCGKFHVCSDGLYKK</sequence>
<evidence type="ECO:0000256" key="1">
    <source>
        <dbReference type="SAM" id="Phobius"/>
    </source>
</evidence>
<dbReference type="GO" id="GO:0000373">
    <property type="term" value="P:Group II intron splicing"/>
    <property type="evidence" value="ECO:0007669"/>
    <property type="project" value="TreeGrafter"/>
</dbReference>
<comment type="caution">
    <text evidence="2">The sequence shown here is derived from an EMBL/GenBank/DDBJ whole genome shotgun (WGS) entry which is preliminary data.</text>
</comment>
<keyword evidence="1" id="KW-1133">Transmembrane helix</keyword>
<name>A0AAE0A8N3_9ROSI</name>
<dbReference type="PANTHER" id="PTHR47539:SF1">
    <property type="entry name" value="PENTATRICOPEPTIDE REPEAT-CONTAINING PROTEIN OTP51, CHLOROPLASTIC"/>
    <property type="match status" value="1"/>
</dbReference>
<dbReference type="EMBL" id="JANJYJ010000006">
    <property type="protein sequence ID" value="KAK3206061.1"/>
    <property type="molecule type" value="Genomic_DNA"/>
</dbReference>
<proteinExistence type="predicted"/>
<dbReference type="Proteomes" id="UP001281410">
    <property type="component" value="Unassembled WGS sequence"/>
</dbReference>
<feature type="transmembrane region" description="Helical" evidence="1">
    <location>
        <begin position="54"/>
        <end position="75"/>
    </location>
</feature>
<evidence type="ECO:0000313" key="2">
    <source>
        <dbReference type="EMBL" id="KAK3206061.1"/>
    </source>
</evidence>
<accession>A0AAE0A8N3</accession>
<feature type="transmembrane region" description="Helical" evidence="1">
    <location>
        <begin position="87"/>
        <end position="112"/>
    </location>
</feature>
<evidence type="ECO:0000313" key="3">
    <source>
        <dbReference type="Proteomes" id="UP001281410"/>
    </source>
</evidence>
<dbReference type="GO" id="GO:0045292">
    <property type="term" value="P:mRNA cis splicing, via spliceosome"/>
    <property type="evidence" value="ECO:0007669"/>
    <property type="project" value="TreeGrafter"/>
</dbReference>
<organism evidence="2 3">
    <name type="scientific">Dipteronia sinensis</name>
    <dbReference type="NCBI Taxonomy" id="43782"/>
    <lineage>
        <taxon>Eukaryota</taxon>
        <taxon>Viridiplantae</taxon>
        <taxon>Streptophyta</taxon>
        <taxon>Embryophyta</taxon>
        <taxon>Tracheophyta</taxon>
        <taxon>Spermatophyta</taxon>
        <taxon>Magnoliopsida</taxon>
        <taxon>eudicotyledons</taxon>
        <taxon>Gunneridae</taxon>
        <taxon>Pentapetalae</taxon>
        <taxon>rosids</taxon>
        <taxon>malvids</taxon>
        <taxon>Sapindales</taxon>
        <taxon>Sapindaceae</taxon>
        <taxon>Hippocastanoideae</taxon>
        <taxon>Acereae</taxon>
        <taxon>Dipteronia</taxon>
    </lineage>
</organism>
<keyword evidence="1" id="KW-0812">Transmembrane</keyword>